<feature type="transmembrane region" description="Helical" evidence="2">
    <location>
        <begin position="377"/>
        <end position="400"/>
    </location>
</feature>
<dbReference type="InterPro" id="IPR032675">
    <property type="entry name" value="LRR_dom_sf"/>
</dbReference>
<sequence>MHNDLSALRPDFPAFFPKLQVAKLSGNTWDCSRSSQVIWMKHWMTHSPVHFYRSYSIRCSTPASFGYKPVMLLEDTDFPSSTAFNSSELPSTTSDSTTILATLTTSPAHRLASAIPTLQSWTRTPFVKVENVSDTGSAEDSESELWVNDTARYSQYTPAGGPLDTAKGADSNSSLASLVTLSPDSNYFKISTLEEGASSEKVMTEAPSQGFRELVGVNGNSVGTTSALATALSATSREGNATKGMAPTATPTPATTAGATATTSRASIKTHPYWVIHNRMPPKNLTLTARHTSTTLPVKAHVQKTAEERRIKKILKKAKKNERGSSRTPQREDSGHRPVTLDHNKDLWIYRGDNSHGLSPGQPLPLGLGHGRVSDGAVVGAGIVASCVGIALLVGGFLLARGRGKAGHMWEGSTYWREGSDDDVVMAVGATGVVTETEGTVGVVTETHRGLNNRLYLLLQRDSVTGITPDTLPDPRGHSP</sequence>
<keyword evidence="2" id="KW-1133">Transmembrane helix</keyword>
<dbReference type="AlphaFoldDB" id="A0AAW0Y4N6"/>
<keyword evidence="4" id="KW-1185">Reference proteome</keyword>
<feature type="non-terminal residue" evidence="3">
    <location>
        <position position="480"/>
    </location>
</feature>
<dbReference type="Proteomes" id="UP001445076">
    <property type="component" value="Unassembled WGS sequence"/>
</dbReference>
<dbReference type="Gene3D" id="3.80.10.10">
    <property type="entry name" value="Ribonuclease Inhibitor"/>
    <property type="match status" value="1"/>
</dbReference>
<reference evidence="3 4" key="1">
    <citation type="journal article" date="2024" name="BMC Genomics">
        <title>Genome assembly of redclaw crayfish (Cherax quadricarinatus) provides insights into its immune adaptation and hypoxia tolerance.</title>
        <authorList>
            <person name="Liu Z."/>
            <person name="Zheng J."/>
            <person name="Li H."/>
            <person name="Fang K."/>
            <person name="Wang S."/>
            <person name="He J."/>
            <person name="Zhou D."/>
            <person name="Weng S."/>
            <person name="Chi M."/>
            <person name="Gu Z."/>
            <person name="He J."/>
            <person name="Li F."/>
            <person name="Wang M."/>
        </authorList>
    </citation>
    <scope>NUCLEOTIDE SEQUENCE [LARGE SCALE GENOMIC DNA]</scope>
    <source>
        <strain evidence="3">ZL_2023a</strain>
    </source>
</reference>
<gene>
    <name evidence="3" type="ORF">OTU49_009211</name>
</gene>
<feature type="compositionally biased region" description="Low complexity" evidence="1">
    <location>
        <begin position="246"/>
        <end position="263"/>
    </location>
</feature>
<feature type="region of interest" description="Disordered" evidence="1">
    <location>
        <begin position="315"/>
        <end position="340"/>
    </location>
</feature>
<evidence type="ECO:0000256" key="1">
    <source>
        <dbReference type="SAM" id="MobiDB-lite"/>
    </source>
</evidence>
<organism evidence="3 4">
    <name type="scientific">Cherax quadricarinatus</name>
    <name type="common">Australian red claw crayfish</name>
    <dbReference type="NCBI Taxonomy" id="27406"/>
    <lineage>
        <taxon>Eukaryota</taxon>
        <taxon>Metazoa</taxon>
        <taxon>Ecdysozoa</taxon>
        <taxon>Arthropoda</taxon>
        <taxon>Crustacea</taxon>
        <taxon>Multicrustacea</taxon>
        <taxon>Malacostraca</taxon>
        <taxon>Eumalacostraca</taxon>
        <taxon>Eucarida</taxon>
        <taxon>Decapoda</taxon>
        <taxon>Pleocyemata</taxon>
        <taxon>Astacidea</taxon>
        <taxon>Parastacoidea</taxon>
        <taxon>Parastacidae</taxon>
        <taxon>Cherax</taxon>
    </lineage>
</organism>
<evidence type="ECO:0000256" key="2">
    <source>
        <dbReference type="SAM" id="Phobius"/>
    </source>
</evidence>
<feature type="region of interest" description="Disordered" evidence="1">
    <location>
        <begin position="236"/>
        <end position="264"/>
    </location>
</feature>
<comment type="caution">
    <text evidence="3">The sequence shown here is derived from an EMBL/GenBank/DDBJ whole genome shotgun (WGS) entry which is preliminary data.</text>
</comment>
<keyword evidence="2" id="KW-0472">Membrane</keyword>
<keyword evidence="2" id="KW-0812">Transmembrane</keyword>
<feature type="compositionally biased region" description="Basic and acidic residues" evidence="1">
    <location>
        <begin position="321"/>
        <end position="340"/>
    </location>
</feature>
<evidence type="ECO:0000313" key="4">
    <source>
        <dbReference type="Proteomes" id="UP001445076"/>
    </source>
</evidence>
<dbReference type="EMBL" id="JARKIK010000005">
    <property type="protein sequence ID" value="KAK8751577.1"/>
    <property type="molecule type" value="Genomic_DNA"/>
</dbReference>
<name>A0AAW0Y4N6_CHEQU</name>
<evidence type="ECO:0000313" key="3">
    <source>
        <dbReference type="EMBL" id="KAK8751577.1"/>
    </source>
</evidence>
<proteinExistence type="predicted"/>
<protein>
    <submittedName>
        <fullName evidence="3">Uncharacterized protein</fullName>
    </submittedName>
</protein>
<accession>A0AAW0Y4N6</accession>